<accession>A0ABQ5MZF1</accession>
<proteinExistence type="inferred from homology"/>
<dbReference type="SUPFAM" id="SSF53850">
    <property type="entry name" value="Periplasmic binding protein-like II"/>
    <property type="match status" value="1"/>
</dbReference>
<evidence type="ECO:0000256" key="3">
    <source>
        <dbReference type="ARBA" id="ARBA00022729"/>
    </source>
</evidence>
<gene>
    <name evidence="6" type="ORF">AHIS1636_37760</name>
</gene>
<dbReference type="PANTHER" id="PTHR30024:SF47">
    <property type="entry name" value="TAURINE-BINDING PERIPLASMIC PROTEIN"/>
    <property type="match status" value="1"/>
</dbReference>
<dbReference type="PROSITE" id="PS51257">
    <property type="entry name" value="PROKAR_LIPOPROTEIN"/>
    <property type="match status" value="1"/>
</dbReference>
<evidence type="ECO:0000313" key="7">
    <source>
        <dbReference type="Proteomes" id="UP001209654"/>
    </source>
</evidence>
<keyword evidence="3 4" id="KW-0732">Signal</keyword>
<evidence type="ECO:0000256" key="2">
    <source>
        <dbReference type="ARBA" id="ARBA00010742"/>
    </source>
</evidence>
<protein>
    <recommendedName>
        <fullName evidence="5">Solute-binding protein family 3/N-terminal domain-containing protein</fullName>
    </recommendedName>
</protein>
<evidence type="ECO:0000259" key="5">
    <source>
        <dbReference type="SMART" id="SM00062"/>
    </source>
</evidence>
<feature type="signal peptide" evidence="4">
    <location>
        <begin position="1"/>
        <end position="18"/>
    </location>
</feature>
<name>A0ABQ5MZF1_9MICC</name>
<dbReference type="Gene3D" id="3.40.190.10">
    <property type="entry name" value="Periplasmic binding protein-like II"/>
    <property type="match status" value="2"/>
</dbReference>
<dbReference type="InterPro" id="IPR001638">
    <property type="entry name" value="Solute-binding_3/MltF_N"/>
</dbReference>
<dbReference type="Proteomes" id="UP001209654">
    <property type="component" value="Unassembled WGS sequence"/>
</dbReference>
<dbReference type="InterPro" id="IPR015168">
    <property type="entry name" value="SsuA/THI5"/>
</dbReference>
<keyword evidence="7" id="KW-1185">Reference proteome</keyword>
<comment type="subcellular location">
    <subcellularLocation>
        <location evidence="1">Periplasm</location>
    </subcellularLocation>
</comment>
<comment type="caution">
    <text evidence="6">The sequence shown here is derived from an EMBL/GenBank/DDBJ whole genome shotgun (WGS) entry which is preliminary data.</text>
</comment>
<evidence type="ECO:0000256" key="1">
    <source>
        <dbReference type="ARBA" id="ARBA00004418"/>
    </source>
</evidence>
<evidence type="ECO:0000256" key="4">
    <source>
        <dbReference type="SAM" id="SignalP"/>
    </source>
</evidence>
<sequence length="329" mass="34088">MKKHFGKMLAVAAVAALALTGCGSGSPSGGAAPAGSEAANGDLTKVVVGVLPIAPSAAVQYGIDKGIFEKHGLDIEFQTSSAGAAMLPAVSTGSINIGIGNPLSTLVAVDKGLDMKIVSGYSNSKAEGDDITGVVVQKDSGINSWKDLAGKTVSVNAVNTQGDLTIMEAVEKDGGDPKAVKFSEVAFPDAPAQLERGNIDAAWMAEPFVANALADENNKLLGYNYQEVIPGLPTMVAFTSGKYAQENPEAVADFKAALAETLDAAEADQKGLKSTVATFLKLDEAKAQAINMEEFSGELRTEQMTKLGELMQKYDFVSKAPDVNAVLVK</sequence>
<dbReference type="PANTHER" id="PTHR30024">
    <property type="entry name" value="ALIPHATIC SULFONATES-BINDING PROTEIN-RELATED"/>
    <property type="match status" value="1"/>
</dbReference>
<organism evidence="6 7">
    <name type="scientific">Arthrobacter mangrovi</name>
    <dbReference type="NCBI Taxonomy" id="2966350"/>
    <lineage>
        <taxon>Bacteria</taxon>
        <taxon>Bacillati</taxon>
        <taxon>Actinomycetota</taxon>
        <taxon>Actinomycetes</taxon>
        <taxon>Micrococcales</taxon>
        <taxon>Micrococcaceae</taxon>
        <taxon>Arthrobacter</taxon>
    </lineage>
</organism>
<comment type="similarity">
    <text evidence="2">Belongs to the bacterial solute-binding protein SsuA/TauA family.</text>
</comment>
<dbReference type="RefSeq" id="WP_264797426.1">
    <property type="nucleotide sequence ID" value="NZ_BRVS01000030.1"/>
</dbReference>
<dbReference type="SMART" id="SM00062">
    <property type="entry name" value="PBPb"/>
    <property type="match status" value="1"/>
</dbReference>
<feature type="chain" id="PRO_5046732397" description="Solute-binding protein family 3/N-terminal domain-containing protein" evidence="4">
    <location>
        <begin position="19"/>
        <end position="329"/>
    </location>
</feature>
<reference evidence="6 7" key="1">
    <citation type="journal article" date="2023" name="Int. J. Syst. Evol. Microbiol.">
        <title>Arthrobacter mangrovi sp. nov., an actinobacterium isolated from the rhizosphere of a mangrove.</title>
        <authorList>
            <person name="Hamada M."/>
            <person name="Saitou S."/>
            <person name="Enomoto N."/>
            <person name="Nanri K."/>
            <person name="Hidaka K."/>
            <person name="Miura T."/>
            <person name="Tamura T."/>
        </authorList>
    </citation>
    <scope>NUCLEOTIDE SEQUENCE [LARGE SCALE GENOMIC DNA]</scope>
    <source>
        <strain evidence="6 7">NBRC 112813</strain>
    </source>
</reference>
<dbReference type="EMBL" id="BRVS01000030">
    <property type="protein sequence ID" value="GLB69333.1"/>
    <property type="molecule type" value="Genomic_DNA"/>
</dbReference>
<dbReference type="Pfam" id="PF09084">
    <property type="entry name" value="NMT1"/>
    <property type="match status" value="1"/>
</dbReference>
<feature type="domain" description="Solute-binding protein family 3/N-terminal" evidence="5">
    <location>
        <begin position="45"/>
        <end position="282"/>
    </location>
</feature>
<evidence type="ECO:0000313" key="6">
    <source>
        <dbReference type="EMBL" id="GLB69333.1"/>
    </source>
</evidence>